<feature type="non-terminal residue" evidence="1">
    <location>
        <position position="154"/>
    </location>
</feature>
<dbReference type="EMBL" id="RWGY01000007">
    <property type="protein sequence ID" value="TVU37925.1"/>
    <property type="molecule type" value="Genomic_DNA"/>
</dbReference>
<dbReference type="Gramene" id="TVU37925">
    <property type="protein sequence ID" value="TVU37925"/>
    <property type="gene ID" value="EJB05_11269"/>
</dbReference>
<accession>A0A5J9VR05</accession>
<comment type="caution">
    <text evidence="1">The sequence shown here is derived from an EMBL/GenBank/DDBJ whole genome shotgun (WGS) entry which is preliminary data.</text>
</comment>
<name>A0A5J9VR05_9POAL</name>
<dbReference type="Proteomes" id="UP000324897">
    <property type="component" value="Chromosome 4"/>
</dbReference>
<evidence type="ECO:0000313" key="1">
    <source>
        <dbReference type="EMBL" id="TVU37925.1"/>
    </source>
</evidence>
<dbReference type="AlphaFoldDB" id="A0A5J9VR05"/>
<gene>
    <name evidence="1" type="ORF">EJB05_11269</name>
</gene>
<reference evidence="1 2" key="1">
    <citation type="journal article" date="2019" name="Sci. Rep.">
        <title>A high-quality genome of Eragrostis curvula grass provides insights into Poaceae evolution and supports new strategies to enhance forage quality.</title>
        <authorList>
            <person name="Carballo J."/>
            <person name="Santos B.A.C.M."/>
            <person name="Zappacosta D."/>
            <person name="Garbus I."/>
            <person name="Selva J.P."/>
            <person name="Gallo C.A."/>
            <person name="Diaz A."/>
            <person name="Albertini E."/>
            <person name="Caccamo M."/>
            <person name="Echenique V."/>
        </authorList>
    </citation>
    <scope>NUCLEOTIDE SEQUENCE [LARGE SCALE GENOMIC DNA]</scope>
    <source>
        <strain evidence="2">cv. Victoria</strain>
        <tissue evidence="1">Leaf</tissue>
    </source>
</reference>
<organism evidence="1 2">
    <name type="scientific">Eragrostis curvula</name>
    <name type="common">weeping love grass</name>
    <dbReference type="NCBI Taxonomy" id="38414"/>
    <lineage>
        <taxon>Eukaryota</taxon>
        <taxon>Viridiplantae</taxon>
        <taxon>Streptophyta</taxon>
        <taxon>Embryophyta</taxon>
        <taxon>Tracheophyta</taxon>
        <taxon>Spermatophyta</taxon>
        <taxon>Magnoliopsida</taxon>
        <taxon>Liliopsida</taxon>
        <taxon>Poales</taxon>
        <taxon>Poaceae</taxon>
        <taxon>PACMAD clade</taxon>
        <taxon>Chloridoideae</taxon>
        <taxon>Eragrostideae</taxon>
        <taxon>Eragrostidinae</taxon>
        <taxon>Eragrostis</taxon>
    </lineage>
</organism>
<sequence>MELPETIIGFRIIFMNHHLNQTFQSMKQGKIHLPQQKASPKVQFEDCSIKSNWCNQDSQASLRQNRCIVTGSDKNGDVDLHASVCFPSAPPQNETNELLVEYSRYREVLLSDPPEWLPDSSTNACQAKHDVMVWTSTRSWLNMPVAVSMEYEIY</sequence>
<proteinExistence type="predicted"/>
<keyword evidence="2" id="KW-1185">Reference proteome</keyword>
<evidence type="ECO:0000313" key="2">
    <source>
        <dbReference type="Proteomes" id="UP000324897"/>
    </source>
</evidence>
<protein>
    <submittedName>
        <fullName evidence="1">Uncharacterized protein</fullName>
    </submittedName>
</protein>
<dbReference type="OrthoDB" id="10641577at2759"/>